<dbReference type="RefSeq" id="WP_160795246.1">
    <property type="nucleotide sequence ID" value="NZ_WSSB01000003.1"/>
</dbReference>
<reference evidence="5 6" key="1">
    <citation type="submission" date="2019-12" db="EMBL/GenBank/DDBJ databases">
        <title>Neisseriaceae gen. nov. sp. Genome sequencing and assembly.</title>
        <authorList>
            <person name="Liu Z."/>
            <person name="Li A."/>
        </authorList>
    </citation>
    <scope>NUCLEOTIDE SEQUENCE [LARGE SCALE GENOMIC DNA]</scope>
    <source>
        <strain evidence="5 6">B2N2-7</strain>
    </source>
</reference>
<comment type="caution">
    <text evidence="5">The sequence shown here is derived from an EMBL/GenBank/DDBJ whole genome shotgun (WGS) entry which is preliminary data.</text>
</comment>
<dbReference type="Pfam" id="PF01523">
    <property type="entry name" value="PmbA_TldD_1st"/>
    <property type="match status" value="1"/>
</dbReference>
<keyword evidence="5" id="KW-0482">Metalloprotease</keyword>
<feature type="domain" description="Metalloprotease TldD/E N-terminal" evidence="2">
    <location>
        <begin position="32"/>
        <end position="96"/>
    </location>
</feature>
<dbReference type="InterPro" id="IPR035068">
    <property type="entry name" value="TldD/PmbA_N"/>
</dbReference>
<dbReference type="SUPFAM" id="SSF111283">
    <property type="entry name" value="Putative modulator of DNA gyrase, PmbA/TldD"/>
    <property type="match status" value="1"/>
</dbReference>
<dbReference type="GO" id="GO:0008237">
    <property type="term" value="F:metallopeptidase activity"/>
    <property type="evidence" value="ECO:0007669"/>
    <property type="project" value="UniProtKB-KW"/>
</dbReference>
<evidence type="ECO:0000256" key="1">
    <source>
        <dbReference type="ARBA" id="ARBA00005836"/>
    </source>
</evidence>
<dbReference type="PANTHER" id="PTHR43421:SF1">
    <property type="entry name" value="METALLOPROTEASE PMBA"/>
    <property type="match status" value="1"/>
</dbReference>
<dbReference type="InterPro" id="IPR036059">
    <property type="entry name" value="TldD/PmbA_sf"/>
</dbReference>
<dbReference type="Gene3D" id="3.30.2290.10">
    <property type="entry name" value="PmbA/TldD superfamily"/>
    <property type="match status" value="1"/>
</dbReference>
<dbReference type="Pfam" id="PF19289">
    <property type="entry name" value="PmbA_TldD_3rd"/>
    <property type="match status" value="1"/>
</dbReference>
<keyword evidence="6" id="KW-1185">Reference proteome</keyword>
<dbReference type="NCBIfam" id="NF008268">
    <property type="entry name" value="PRK11040.1"/>
    <property type="match status" value="1"/>
</dbReference>
<dbReference type="InterPro" id="IPR045570">
    <property type="entry name" value="Metalloprtase-TldD/E_cen_dom"/>
</dbReference>
<name>A0A845BJ31_9NEIS</name>
<evidence type="ECO:0000259" key="2">
    <source>
        <dbReference type="Pfam" id="PF01523"/>
    </source>
</evidence>
<dbReference type="GO" id="GO:0005829">
    <property type="term" value="C:cytosol"/>
    <property type="evidence" value="ECO:0007669"/>
    <property type="project" value="TreeGrafter"/>
</dbReference>
<dbReference type="InterPro" id="IPR047657">
    <property type="entry name" value="PmbA"/>
</dbReference>
<dbReference type="InterPro" id="IPR002510">
    <property type="entry name" value="Metalloprtase-TldD/E_N"/>
</dbReference>
<dbReference type="Proteomes" id="UP000467214">
    <property type="component" value="Unassembled WGS sequence"/>
</dbReference>
<sequence length="447" mass="46921">MADSAFSFSRAALEAVSARVLDLAHKAGASACEVDVSEACGQSVNVRLGEVETIEYNQDKGATVTVYLGQKKGHASTSDFSETALADTVAAAINIARFTGEDESAGLADPALLASDFPELDLYHPWNLPVEEAIAHALACENAARSVDARISNSEGAGVSSQVSQFVYANSNGFMAGFPGSRHSISAAVIASDQGAMQRDYWYSSARKASDLDAFDAVGRIAGERAVRRLGGRSIKTGSYPVLFEAPVASSLIGHLVSAVSGGSLYRKSSFLLDSLGTQVLAPCVTIDEDPFVMRGFASTPFDSEGVATHARRLVDQGVLNGYFLGSYSARKLGMQSTGNAGGSHNLLVHTTGESFDELLRDMGTGLLVTELLGHGLNLVTGDYSRGAAGFWVENGVIAYPVEEITIAGNLADMFKHISAIGSDVMVRGGKHCGSILLERMMVAGSE</sequence>
<feature type="domain" description="Metalloprotease TldD/E C-terminal" evidence="3">
    <location>
        <begin position="237"/>
        <end position="445"/>
    </location>
</feature>
<evidence type="ECO:0000259" key="3">
    <source>
        <dbReference type="Pfam" id="PF19289"/>
    </source>
</evidence>
<evidence type="ECO:0000313" key="6">
    <source>
        <dbReference type="Proteomes" id="UP000467214"/>
    </source>
</evidence>
<evidence type="ECO:0000259" key="4">
    <source>
        <dbReference type="Pfam" id="PF19290"/>
    </source>
</evidence>
<dbReference type="PANTHER" id="PTHR43421">
    <property type="entry name" value="METALLOPROTEASE PMBA"/>
    <property type="match status" value="1"/>
</dbReference>
<gene>
    <name evidence="5" type="primary">pmbA</name>
    <name evidence="5" type="ORF">GQF02_04815</name>
</gene>
<proteinExistence type="inferred from homology"/>
<organism evidence="5 6">
    <name type="scientific">Craterilacuibacter sinensis</name>
    <dbReference type="NCBI Taxonomy" id="2686017"/>
    <lineage>
        <taxon>Bacteria</taxon>
        <taxon>Pseudomonadati</taxon>
        <taxon>Pseudomonadota</taxon>
        <taxon>Betaproteobacteria</taxon>
        <taxon>Neisseriales</taxon>
        <taxon>Neisseriaceae</taxon>
        <taxon>Craterilacuibacter</taxon>
    </lineage>
</organism>
<dbReference type="EMBL" id="WSSB01000003">
    <property type="protein sequence ID" value="MXR36295.1"/>
    <property type="molecule type" value="Genomic_DNA"/>
</dbReference>
<dbReference type="AlphaFoldDB" id="A0A845BJ31"/>
<feature type="domain" description="Metalloprotease TldD/E central" evidence="4">
    <location>
        <begin position="123"/>
        <end position="230"/>
    </location>
</feature>
<accession>A0A845BJ31</accession>
<protein>
    <submittedName>
        <fullName evidence="5">Metalloprotease PmbA</fullName>
    </submittedName>
</protein>
<dbReference type="InterPro" id="IPR045569">
    <property type="entry name" value="Metalloprtase-TldD/E_C"/>
</dbReference>
<comment type="similarity">
    <text evidence="1">Belongs to the peptidase U62 family.</text>
</comment>
<dbReference type="Pfam" id="PF19290">
    <property type="entry name" value="PmbA_TldD_2nd"/>
    <property type="match status" value="1"/>
</dbReference>
<evidence type="ECO:0000313" key="5">
    <source>
        <dbReference type="EMBL" id="MXR36295.1"/>
    </source>
</evidence>
<dbReference type="GO" id="GO:0006508">
    <property type="term" value="P:proteolysis"/>
    <property type="evidence" value="ECO:0007669"/>
    <property type="project" value="UniProtKB-KW"/>
</dbReference>
<keyword evidence="5" id="KW-0645">Protease</keyword>
<keyword evidence="5" id="KW-0378">Hydrolase</keyword>